<evidence type="ECO:0000313" key="3">
    <source>
        <dbReference type="Proteomes" id="UP000553059"/>
    </source>
</evidence>
<dbReference type="AlphaFoldDB" id="A0A7C6Z517"/>
<dbReference type="SUPFAM" id="SSF55874">
    <property type="entry name" value="ATPase domain of HSP90 chaperone/DNA topoisomerase II/histidine kinase"/>
    <property type="match status" value="1"/>
</dbReference>
<name>A0A7C6Z517_9FIRM</name>
<dbReference type="EMBL" id="DUTF01000248">
    <property type="protein sequence ID" value="HHY27325.1"/>
    <property type="molecule type" value="Genomic_DNA"/>
</dbReference>
<dbReference type="GO" id="GO:0005524">
    <property type="term" value="F:ATP binding"/>
    <property type="evidence" value="ECO:0007669"/>
    <property type="project" value="UniProtKB-KW"/>
</dbReference>
<dbReference type="Pfam" id="PF13581">
    <property type="entry name" value="HATPase_c_2"/>
    <property type="match status" value="1"/>
</dbReference>
<keyword evidence="2" id="KW-0547">Nucleotide-binding</keyword>
<evidence type="ECO:0000313" key="2">
    <source>
        <dbReference type="EMBL" id="HHY27325.1"/>
    </source>
</evidence>
<dbReference type="Proteomes" id="UP000553059">
    <property type="component" value="Unassembled WGS sequence"/>
</dbReference>
<keyword evidence="2" id="KW-0067">ATP-binding</keyword>
<feature type="domain" description="Histidine kinase/HSP90-like ATPase" evidence="1">
    <location>
        <begin position="22"/>
        <end position="145"/>
    </location>
</feature>
<proteinExistence type="predicted"/>
<protein>
    <submittedName>
        <fullName evidence="2">ATP-binding protein</fullName>
    </submittedName>
</protein>
<dbReference type="Gene3D" id="3.30.565.10">
    <property type="entry name" value="Histidine kinase-like ATPase, C-terminal domain"/>
    <property type="match status" value="1"/>
</dbReference>
<gene>
    <name evidence="2" type="ORF">GX523_11410</name>
</gene>
<comment type="caution">
    <text evidence="2">The sequence shown here is derived from an EMBL/GenBank/DDBJ whole genome shotgun (WGS) entry which is preliminary data.</text>
</comment>
<accession>A0A7C6Z517</accession>
<reference evidence="2 3" key="1">
    <citation type="journal article" date="2020" name="Biotechnol. Biofuels">
        <title>New insights from the biogas microbiome by comprehensive genome-resolved metagenomics of nearly 1600 species originating from multiple anaerobic digesters.</title>
        <authorList>
            <person name="Campanaro S."/>
            <person name="Treu L."/>
            <person name="Rodriguez-R L.M."/>
            <person name="Kovalovszki A."/>
            <person name="Ziels R.M."/>
            <person name="Maus I."/>
            <person name="Zhu X."/>
            <person name="Kougias P.G."/>
            <person name="Basile A."/>
            <person name="Luo G."/>
            <person name="Schluter A."/>
            <person name="Konstantinidis K.T."/>
            <person name="Angelidaki I."/>
        </authorList>
    </citation>
    <scope>NUCLEOTIDE SEQUENCE [LARGE SCALE GENOMIC DNA]</scope>
    <source>
        <strain evidence="2">AS05jafATM_4</strain>
    </source>
</reference>
<sequence>MRHKLMRKTFHSEQEFRHYREQLHQCLEEALGNRGERTTLSENEITMLEVALNEAVNNGFKYALDKVSAPAVTLSIYVLHSKFLVIRVKDNGSGFRADQVMAKVWALEENEEEEWEWGESGRGIFIMEAVMDKVRYNAKGNSVILLKTLA</sequence>
<dbReference type="InterPro" id="IPR003594">
    <property type="entry name" value="HATPase_dom"/>
</dbReference>
<dbReference type="CDD" id="cd16936">
    <property type="entry name" value="HATPase_RsbW-like"/>
    <property type="match status" value="1"/>
</dbReference>
<evidence type="ECO:0000259" key="1">
    <source>
        <dbReference type="Pfam" id="PF13581"/>
    </source>
</evidence>
<dbReference type="InterPro" id="IPR036890">
    <property type="entry name" value="HATPase_C_sf"/>
</dbReference>
<organism evidence="2 3">
    <name type="scientific">Desulfitobacterium dehalogenans</name>
    <dbReference type="NCBI Taxonomy" id="36854"/>
    <lineage>
        <taxon>Bacteria</taxon>
        <taxon>Bacillati</taxon>
        <taxon>Bacillota</taxon>
        <taxon>Clostridia</taxon>
        <taxon>Eubacteriales</taxon>
        <taxon>Desulfitobacteriaceae</taxon>
        <taxon>Desulfitobacterium</taxon>
    </lineage>
</organism>